<accession>A0A2H3JXD4</accession>
<dbReference type="Proteomes" id="UP000218811">
    <property type="component" value="Unassembled WGS sequence"/>
</dbReference>
<evidence type="ECO:0000313" key="1">
    <source>
        <dbReference type="EMBL" id="PCH42508.1"/>
    </source>
</evidence>
<name>A0A2H3JXD4_WOLCO</name>
<sequence length="286" mass="31161">MAVWTAEVWWGKGTSSGGRGYRMSAEECTRLCRGPGSSGKRAALALTDDRSQISPDSSCNRQVCWITAAPSLQQEPLGTVTFATRNEGRFLCHDALLTSILTIRASPSIALGATATLLPGAYWGKIGLGTDSSCIRPPQMENPSEFPHPCTGELGYRVTRSSSALRRVHKRSPGIYTTYRFADVIHPRHLALPFSLYALPALHPMQHAQQGHSTKTRIASLTSCSPLAHTRAASRQFLELTIVPAQQASSPTNFNPSWAIMSLTQLQPASPLEVRYEDCLARDTLL</sequence>
<dbReference type="AlphaFoldDB" id="A0A2H3JXD4"/>
<gene>
    <name evidence="1" type="ORF">WOLCODRAFT_163846</name>
</gene>
<organism evidence="1 2">
    <name type="scientific">Wolfiporia cocos (strain MD-104)</name>
    <name type="common">Brown rot fungus</name>
    <dbReference type="NCBI Taxonomy" id="742152"/>
    <lineage>
        <taxon>Eukaryota</taxon>
        <taxon>Fungi</taxon>
        <taxon>Dikarya</taxon>
        <taxon>Basidiomycota</taxon>
        <taxon>Agaricomycotina</taxon>
        <taxon>Agaricomycetes</taxon>
        <taxon>Polyporales</taxon>
        <taxon>Phaeolaceae</taxon>
        <taxon>Wolfiporia</taxon>
    </lineage>
</organism>
<proteinExistence type="predicted"/>
<dbReference type="EMBL" id="KB468124">
    <property type="protein sequence ID" value="PCH42508.1"/>
    <property type="molecule type" value="Genomic_DNA"/>
</dbReference>
<reference evidence="1 2" key="1">
    <citation type="journal article" date="2012" name="Science">
        <title>The Paleozoic origin of enzymatic lignin decomposition reconstructed from 31 fungal genomes.</title>
        <authorList>
            <person name="Floudas D."/>
            <person name="Binder M."/>
            <person name="Riley R."/>
            <person name="Barry K."/>
            <person name="Blanchette R.A."/>
            <person name="Henrissat B."/>
            <person name="Martinez A.T."/>
            <person name="Otillar R."/>
            <person name="Spatafora J.W."/>
            <person name="Yadav J.S."/>
            <person name="Aerts A."/>
            <person name="Benoit I."/>
            <person name="Boyd A."/>
            <person name="Carlson A."/>
            <person name="Copeland A."/>
            <person name="Coutinho P.M."/>
            <person name="de Vries R.P."/>
            <person name="Ferreira P."/>
            <person name="Findley K."/>
            <person name="Foster B."/>
            <person name="Gaskell J."/>
            <person name="Glotzer D."/>
            <person name="Gorecki P."/>
            <person name="Heitman J."/>
            <person name="Hesse C."/>
            <person name="Hori C."/>
            <person name="Igarashi K."/>
            <person name="Jurgens J.A."/>
            <person name="Kallen N."/>
            <person name="Kersten P."/>
            <person name="Kohler A."/>
            <person name="Kuees U."/>
            <person name="Kumar T.K.A."/>
            <person name="Kuo A."/>
            <person name="LaButti K."/>
            <person name="Larrondo L.F."/>
            <person name="Lindquist E."/>
            <person name="Ling A."/>
            <person name="Lombard V."/>
            <person name="Lucas S."/>
            <person name="Lundell T."/>
            <person name="Martin R."/>
            <person name="McLaughlin D.J."/>
            <person name="Morgenstern I."/>
            <person name="Morin E."/>
            <person name="Murat C."/>
            <person name="Nagy L.G."/>
            <person name="Nolan M."/>
            <person name="Ohm R.A."/>
            <person name="Patyshakuliyeva A."/>
            <person name="Rokas A."/>
            <person name="Ruiz-Duenas F.J."/>
            <person name="Sabat G."/>
            <person name="Salamov A."/>
            <person name="Samejima M."/>
            <person name="Schmutz J."/>
            <person name="Slot J.C."/>
            <person name="St John F."/>
            <person name="Stenlid J."/>
            <person name="Sun H."/>
            <person name="Sun S."/>
            <person name="Syed K."/>
            <person name="Tsang A."/>
            <person name="Wiebenga A."/>
            <person name="Young D."/>
            <person name="Pisabarro A."/>
            <person name="Eastwood D.C."/>
            <person name="Martin F."/>
            <person name="Cullen D."/>
            <person name="Grigoriev I.V."/>
            <person name="Hibbett D.S."/>
        </authorList>
    </citation>
    <scope>NUCLEOTIDE SEQUENCE [LARGE SCALE GENOMIC DNA]</scope>
    <source>
        <strain evidence="1 2">MD-104</strain>
    </source>
</reference>
<keyword evidence="2" id="KW-1185">Reference proteome</keyword>
<evidence type="ECO:0000313" key="2">
    <source>
        <dbReference type="Proteomes" id="UP000218811"/>
    </source>
</evidence>
<protein>
    <submittedName>
        <fullName evidence="1">Uncharacterized protein</fullName>
    </submittedName>
</protein>